<reference evidence="3" key="2">
    <citation type="submission" date="2023-02" db="EMBL/GenBank/DDBJ databases">
        <authorList>
            <person name="Whidbey C."/>
        </authorList>
    </citation>
    <scope>NUCLEOTIDE SEQUENCE</scope>
    <source>
        <strain evidence="3">VSI11</strain>
    </source>
</reference>
<sequence length="73" mass="8303">MSDDLLTPADLAAMLGMSPRTLANWRSNGKGPPYLKIGVEPPEGHQDRRKVRYQRQVAEKWASAHKYQRTVAR</sequence>
<dbReference type="AlphaFoldDB" id="A0A2K9BKK6"/>
<organism evidence="2 4">
    <name type="scientific">Bifidobacterium breve</name>
    <dbReference type="NCBI Taxonomy" id="1685"/>
    <lineage>
        <taxon>Bacteria</taxon>
        <taxon>Bacillati</taxon>
        <taxon>Actinomycetota</taxon>
        <taxon>Actinomycetes</taxon>
        <taxon>Bifidobacteriales</taxon>
        <taxon>Bifidobacteriaceae</taxon>
        <taxon>Bifidobacterium</taxon>
    </lineage>
</organism>
<dbReference type="InterPro" id="IPR041657">
    <property type="entry name" value="HTH_17"/>
</dbReference>
<gene>
    <name evidence="2" type="ORF">BB215W447A_1573</name>
    <name evidence="3" type="ORF">PUW55_08350</name>
</gene>
<name>A0A2K9BKK6_BIFBR</name>
<evidence type="ECO:0000313" key="4">
    <source>
        <dbReference type="Proteomes" id="UP000232491"/>
    </source>
</evidence>
<dbReference type="Proteomes" id="UP001219009">
    <property type="component" value="Chromosome"/>
</dbReference>
<dbReference type="Gene3D" id="1.10.10.10">
    <property type="entry name" value="Winged helix-like DNA-binding domain superfamily/Winged helix DNA-binding domain"/>
    <property type="match status" value="1"/>
</dbReference>
<evidence type="ECO:0000313" key="2">
    <source>
        <dbReference type="EMBL" id="AUE03581.1"/>
    </source>
</evidence>
<evidence type="ECO:0000259" key="1">
    <source>
        <dbReference type="Pfam" id="PF12728"/>
    </source>
</evidence>
<dbReference type="EMBL" id="CP118083">
    <property type="protein sequence ID" value="WEB54208.1"/>
    <property type="molecule type" value="Genomic_DNA"/>
</dbReference>
<dbReference type="InterPro" id="IPR009061">
    <property type="entry name" value="DNA-bd_dom_put_sf"/>
</dbReference>
<evidence type="ECO:0000313" key="3">
    <source>
        <dbReference type="EMBL" id="WEB54208.1"/>
    </source>
</evidence>
<protein>
    <submittedName>
        <fullName evidence="3">Helix-turn-helix domain-containing protein</fullName>
    </submittedName>
</protein>
<reference evidence="2 4" key="1">
    <citation type="submission" date="2017-05" db="EMBL/GenBank/DDBJ databases">
        <title>Comparative genomics and methylome analysis of the gut commensal Bifidobacterium breve.</title>
        <authorList>
            <person name="Bottacini F."/>
            <person name="Morrissey R."/>
            <person name="Roberts R.J."/>
            <person name="James K."/>
            <person name="van Breen J."/>
            <person name="Egan M."/>
            <person name="Lambert J."/>
            <person name="van Limpt K."/>
            <person name="Stanton C."/>
            <person name="Knol J."/>
            <person name="O' Connell Motherway M."/>
            <person name="van Sinderen D."/>
        </authorList>
    </citation>
    <scope>NUCLEOTIDE SEQUENCE [LARGE SCALE GENOMIC DNA]</scope>
    <source>
        <strain evidence="2 4">215W447a</strain>
    </source>
</reference>
<proteinExistence type="predicted"/>
<dbReference type="EMBL" id="CP021558">
    <property type="protein sequence ID" value="AUE03581.1"/>
    <property type="molecule type" value="Genomic_DNA"/>
</dbReference>
<dbReference type="Proteomes" id="UP000232491">
    <property type="component" value="Chromosome"/>
</dbReference>
<accession>A0A2K9BKK6</accession>
<dbReference type="SUPFAM" id="SSF46955">
    <property type="entry name" value="Putative DNA-binding domain"/>
    <property type="match status" value="1"/>
</dbReference>
<dbReference type="InterPro" id="IPR036388">
    <property type="entry name" value="WH-like_DNA-bd_sf"/>
</dbReference>
<feature type="domain" description="Helix-turn-helix" evidence="1">
    <location>
        <begin position="5"/>
        <end position="38"/>
    </location>
</feature>
<dbReference type="Pfam" id="PF12728">
    <property type="entry name" value="HTH_17"/>
    <property type="match status" value="1"/>
</dbReference>
<dbReference type="RefSeq" id="WP_106641636.1">
    <property type="nucleotide sequence ID" value="NZ_CACRSN010000005.1"/>
</dbReference>